<dbReference type="InterPro" id="IPR051353">
    <property type="entry name" value="Tobamovirus_resist_UPF0261"/>
</dbReference>
<dbReference type="InterPro" id="IPR044122">
    <property type="entry name" value="UPF0261_N"/>
</dbReference>
<organism evidence="4 5">
    <name type="scientific">Phaeomoniella chlamydospora</name>
    <name type="common">Phaeoacremonium chlamydosporum</name>
    <dbReference type="NCBI Taxonomy" id="158046"/>
    <lineage>
        <taxon>Eukaryota</taxon>
        <taxon>Fungi</taxon>
        <taxon>Dikarya</taxon>
        <taxon>Ascomycota</taxon>
        <taxon>Pezizomycotina</taxon>
        <taxon>Eurotiomycetes</taxon>
        <taxon>Chaetothyriomycetidae</taxon>
        <taxon>Phaeomoniellales</taxon>
        <taxon>Phaeomoniellaceae</taxon>
        <taxon>Phaeomoniella</taxon>
    </lineage>
</organism>
<protein>
    <submittedName>
        <fullName evidence="4">Uncharacterized protein</fullName>
    </submittedName>
</protein>
<proteinExistence type="predicted"/>
<feature type="domain" description="UPF0261" evidence="2">
    <location>
        <begin position="7"/>
        <end position="203"/>
    </location>
</feature>
<feature type="compositionally biased region" description="Low complexity" evidence="1">
    <location>
        <begin position="51"/>
        <end position="76"/>
    </location>
</feature>
<dbReference type="OrthoDB" id="10264588at2759"/>
<dbReference type="EMBL" id="LCWF01000036">
    <property type="protein sequence ID" value="KKY26264.1"/>
    <property type="molecule type" value="Genomic_DNA"/>
</dbReference>
<dbReference type="AlphaFoldDB" id="A0A0G2EVN4"/>
<dbReference type="PANTHER" id="PTHR31862">
    <property type="entry name" value="UPF0261 DOMAIN PROTEIN (AFU_ORTHOLOGUE AFUA_1G10120)"/>
    <property type="match status" value="1"/>
</dbReference>
<dbReference type="Gene3D" id="3.40.50.12030">
    <property type="entry name" value="Uncharacterised protein family UPF0261, NC domain"/>
    <property type="match status" value="1"/>
</dbReference>
<dbReference type="CDD" id="cd15488">
    <property type="entry name" value="Tm-1-like"/>
    <property type="match status" value="1"/>
</dbReference>
<evidence type="ECO:0000259" key="3">
    <source>
        <dbReference type="Pfam" id="PF23189"/>
    </source>
</evidence>
<dbReference type="NCBIfam" id="NF002674">
    <property type="entry name" value="PRK02399.1-2"/>
    <property type="match status" value="1"/>
</dbReference>
<accession>A0A0G2EVN4</accession>
<gene>
    <name evidence="4" type="ORF">UCRPC4_g01539</name>
</gene>
<feature type="region of interest" description="Disordered" evidence="1">
    <location>
        <begin position="401"/>
        <end position="433"/>
    </location>
</feature>
<keyword evidence="5" id="KW-1185">Reference proteome</keyword>
<feature type="compositionally biased region" description="Basic and acidic residues" evidence="1">
    <location>
        <begin position="77"/>
        <end position="87"/>
    </location>
</feature>
<dbReference type="Gene3D" id="3.40.50.12020">
    <property type="entry name" value="Uncharacterised protein family UPF0261, NN domain"/>
    <property type="match status" value="1"/>
</dbReference>
<feature type="domain" description="UPF0261" evidence="3">
    <location>
        <begin position="232"/>
        <end position="409"/>
    </location>
</feature>
<sequence>MSDSNKPTILIIGTLDTKLEEIHYLYHRIEEIDERCSAMILDVGWKKENPETSSSSSSSSSTSPSSESITDSIPPEKILRPESKDPCESSTSTSSSRNTHIDSIITRSIPLVTSLVQQNKIHGILSAGGSCNTSISTSIMRGSGCPIGFPRVMVSTMASGDIRSYVEESDITIMPSIVDIAGLNDILTTILNNAVNAVIGMVLGRVGRTEPAAKPQTENQGQQQQQQQQQKIKLAITMFGVTTPCVTHIRNLLAPSSRYEIYIFHATGTGGKAMESLLRTSSRNFCFDAIIDLTTTEIADELFSGILSAGPTRLECGPASGIPYIVSVGALDMINFGPLHTLPSDHRPPKSNRKIIQHNPSITLVRTTVAENAQIGTFITRKLSTHARNPDKIKVLLPTKGISLLDSPPPPPTGPDPGLDPQDQEGEAGFYDPDADEMLFGTIENGLKGTGIAVRRIEEEINSEGFARVVVRELESLLGL</sequence>
<dbReference type="InterPro" id="IPR056778">
    <property type="entry name" value="UPF0261_C"/>
</dbReference>
<dbReference type="Pfam" id="PF06792">
    <property type="entry name" value="UPF0261"/>
    <property type="match status" value="1"/>
</dbReference>
<reference evidence="4 5" key="2">
    <citation type="submission" date="2015-05" db="EMBL/GenBank/DDBJ databases">
        <authorList>
            <person name="Morales-Cruz A."/>
            <person name="Amrine K.C."/>
            <person name="Cantu D."/>
        </authorList>
    </citation>
    <scope>NUCLEOTIDE SEQUENCE [LARGE SCALE GENOMIC DNA]</scope>
    <source>
        <strain evidence="4">UCRPC4</strain>
    </source>
</reference>
<dbReference type="PANTHER" id="PTHR31862:SF1">
    <property type="entry name" value="UPF0261 DOMAIN PROTEIN (AFU_ORTHOLOGUE AFUA_1G10120)"/>
    <property type="match status" value="1"/>
</dbReference>
<name>A0A0G2EVN4_PHACM</name>
<evidence type="ECO:0000259" key="2">
    <source>
        <dbReference type="Pfam" id="PF06792"/>
    </source>
</evidence>
<evidence type="ECO:0000313" key="5">
    <source>
        <dbReference type="Proteomes" id="UP000053317"/>
    </source>
</evidence>
<feature type="region of interest" description="Disordered" evidence="1">
    <location>
        <begin position="48"/>
        <end position="99"/>
    </location>
</feature>
<dbReference type="Proteomes" id="UP000053317">
    <property type="component" value="Unassembled WGS sequence"/>
</dbReference>
<dbReference type="Pfam" id="PF23189">
    <property type="entry name" value="UPF0261_C"/>
    <property type="match status" value="2"/>
</dbReference>
<feature type="domain" description="UPF0261" evidence="3">
    <location>
        <begin position="415"/>
        <end position="477"/>
    </location>
</feature>
<reference evidence="4 5" key="1">
    <citation type="submission" date="2015-05" db="EMBL/GenBank/DDBJ databases">
        <title>Distinctive expansion of gene families associated with plant cell wall degradation and secondary metabolism in the genomes of grapevine trunk pathogens.</title>
        <authorList>
            <person name="Lawrence D.P."/>
            <person name="Travadon R."/>
            <person name="Rolshausen P.E."/>
            <person name="Baumgartner K."/>
        </authorList>
    </citation>
    <scope>NUCLEOTIDE SEQUENCE [LARGE SCALE GENOMIC DNA]</scope>
    <source>
        <strain evidence="4">UCRPC4</strain>
    </source>
</reference>
<evidence type="ECO:0000313" key="4">
    <source>
        <dbReference type="EMBL" id="KKY26264.1"/>
    </source>
</evidence>
<comment type="caution">
    <text evidence="4">The sequence shown here is derived from an EMBL/GenBank/DDBJ whole genome shotgun (WGS) entry which is preliminary data.</text>
</comment>
<evidence type="ECO:0000256" key="1">
    <source>
        <dbReference type="SAM" id="MobiDB-lite"/>
    </source>
</evidence>